<dbReference type="Pfam" id="PF01978">
    <property type="entry name" value="TrmB"/>
    <property type="match status" value="1"/>
</dbReference>
<organism evidence="3 4">
    <name type="scientific">Kitasatospora indigofera</name>
    <dbReference type="NCBI Taxonomy" id="67307"/>
    <lineage>
        <taxon>Bacteria</taxon>
        <taxon>Bacillati</taxon>
        <taxon>Actinomycetota</taxon>
        <taxon>Actinomycetes</taxon>
        <taxon>Kitasatosporales</taxon>
        <taxon>Streptomycetaceae</taxon>
        <taxon>Kitasatospora</taxon>
    </lineage>
</organism>
<comment type="caution">
    <text evidence="3">The sequence shown here is derived from an EMBL/GenBank/DDBJ whole genome shotgun (WGS) entry which is preliminary data.</text>
</comment>
<gene>
    <name evidence="3" type="ORF">GCM10018781_75450</name>
</gene>
<dbReference type="SUPFAM" id="SSF46894">
    <property type="entry name" value="C-terminal effector domain of the bipartite response regulators"/>
    <property type="match status" value="1"/>
</dbReference>
<sequence>MLAAVGLSDLAERLYTDLVTHGPATAVELSRRSGTPPDEIQVALGELAAQGLIAARHDDSTRPAADPARTDLAPTGAATPTGPGPTAPALTGAGTGTGTDDAAAPGPPALRYSAAPPAVALEALLAGRRHALRQAELSAAALAEAYRAATSDDAHRDLVEVVVGPAAIGHRVEQIQRGAKRELLALVTGQYDVVPADATGAETEAVERGVAYRVVVGRHSLGAPRSAEALFEALGRDQRVRVVDQVPTKLIIADGSLALVPLTTPGDAGEPAALLVRAPGLVNLMTILFEQVWAWAQPLGLEAGLPVVGDAPAGAPVGTDRRILALLLAGSTDQAVANQLGLGLRTVQRRIKAVMELAHAETRVQLGWQAHRRGWVED</sequence>
<dbReference type="SMART" id="SM00421">
    <property type="entry name" value="HTH_LUXR"/>
    <property type="match status" value="1"/>
</dbReference>
<feature type="domain" description="HTH luxR-type" evidence="2">
    <location>
        <begin position="313"/>
        <end position="370"/>
    </location>
</feature>
<dbReference type="AlphaFoldDB" id="A0A918YUG6"/>
<dbReference type="GO" id="GO:0006355">
    <property type="term" value="P:regulation of DNA-templated transcription"/>
    <property type="evidence" value="ECO:0007669"/>
    <property type="project" value="InterPro"/>
</dbReference>
<dbReference type="InterPro" id="IPR051797">
    <property type="entry name" value="TrmB-like"/>
</dbReference>
<dbReference type="InterPro" id="IPR036390">
    <property type="entry name" value="WH_DNA-bd_sf"/>
</dbReference>
<feature type="compositionally biased region" description="Low complexity" evidence="1">
    <location>
        <begin position="70"/>
        <end position="81"/>
    </location>
</feature>
<dbReference type="RefSeq" id="WP_190215436.1">
    <property type="nucleotide sequence ID" value="NZ_BNBO01000079.1"/>
</dbReference>
<protein>
    <recommendedName>
        <fullName evidence="2">HTH luxR-type domain-containing protein</fullName>
    </recommendedName>
</protein>
<dbReference type="SUPFAM" id="SSF46785">
    <property type="entry name" value="Winged helix' DNA-binding domain"/>
    <property type="match status" value="1"/>
</dbReference>
<feature type="compositionally biased region" description="Low complexity" evidence="1">
    <location>
        <begin position="87"/>
        <end position="104"/>
    </location>
</feature>
<dbReference type="PANTHER" id="PTHR34293:SF1">
    <property type="entry name" value="HTH-TYPE TRANSCRIPTIONAL REGULATOR TRMBL2"/>
    <property type="match status" value="1"/>
</dbReference>
<evidence type="ECO:0000259" key="2">
    <source>
        <dbReference type="SMART" id="SM00421"/>
    </source>
</evidence>
<dbReference type="InterPro" id="IPR036388">
    <property type="entry name" value="WH-like_DNA-bd_sf"/>
</dbReference>
<dbReference type="GO" id="GO:0003677">
    <property type="term" value="F:DNA binding"/>
    <property type="evidence" value="ECO:0007669"/>
    <property type="project" value="InterPro"/>
</dbReference>
<proteinExistence type="predicted"/>
<evidence type="ECO:0000256" key="1">
    <source>
        <dbReference type="SAM" id="MobiDB-lite"/>
    </source>
</evidence>
<feature type="region of interest" description="Disordered" evidence="1">
    <location>
        <begin position="58"/>
        <end position="108"/>
    </location>
</feature>
<dbReference type="Proteomes" id="UP000617734">
    <property type="component" value="Unassembled WGS sequence"/>
</dbReference>
<dbReference type="GeneID" id="95357772"/>
<keyword evidence="4" id="KW-1185">Reference proteome</keyword>
<dbReference type="InterPro" id="IPR000792">
    <property type="entry name" value="Tscrpt_reg_LuxR_C"/>
</dbReference>
<dbReference type="EMBL" id="BNBO01000079">
    <property type="protein sequence ID" value="GHE24838.1"/>
    <property type="molecule type" value="Genomic_DNA"/>
</dbReference>
<dbReference type="InterPro" id="IPR002831">
    <property type="entry name" value="Tscrpt_reg_TrmB_N"/>
</dbReference>
<evidence type="ECO:0000313" key="4">
    <source>
        <dbReference type="Proteomes" id="UP000617734"/>
    </source>
</evidence>
<name>A0A918YUG6_9ACTN</name>
<reference evidence="3" key="2">
    <citation type="submission" date="2020-09" db="EMBL/GenBank/DDBJ databases">
        <authorList>
            <person name="Sun Q."/>
            <person name="Ohkuma M."/>
        </authorList>
    </citation>
    <scope>NUCLEOTIDE SEQUENCE</scope>
    <source>
        <strain evidence="3">JCM 4646</strain>
    </source>
</reference>
<reference evidence="3" key="1">
    <citation type="journal article" date="2014" name="Int. J. Syst. Evol. Microbiol.">
        <title>Complete genome sequence of Corynebacterium casei LMG S-19264T (=DSM 44701T), isolated from a smear-ripened cheese.</title>
        <authorList>
            <consortium name="US DOE Joint Genome Institute (JGI-PGF)"/>
            <person name="Walter F."/>
            <person name="Albersmeier A."/>
            <person name="Kalinowski J."/>
            <person name="Ruckert C."/>
        </authorList>
    </citation>
    <scope>NUCLEOTIDE SEQUENCE</scope>
    <source>
        <strain evidence="3">JCM 4646</strain>
    </source>
</reference>
<dbReference type="Gene3D" id="1.10.10.10">
    <property type="entry name" value="Winged helix-like DNA-binding domain superfamily/Winged helix DNA-binding domain"/>
    <property type="match status" value="2"/>
</dbReference>
<dbReference type="InterPro" id="IPR016032">
    <property type="entry name" value="Sig_transdc_resp-reg_C-effctor"/>
</dbReference>
<evidence type="ECO:0000313" key="3">
    <source>
        <dbReference type="EMBL" id="GHE24838.1"/>
    </source>
</evidence>
<dbReference type="PANTHER" id="PTHR34293">
    <property type="entry name" value="HTH-TYPE TRANSCRIPTIONAL REGULATOR TRMBL2"/>
    <property type="match status" value="1"/>
</dbReference>
<accession>A0A918YUG6</accession>